<dbReference type="InterPro" id="IPR011701">
    <property type="entry name" value="MFS"/>
</dbReference>
<dbReference type="AlphaFoldDB" id="B6XVB4"/>
<comment type="subcellular location">
    <subcellularLocation>
        <location evidence="1">Cell membrane</location>
        <topology evidence="1">Multi-pass membrane protein</topology>
    </subcellularLocation>
</comment>
<dbReference type="GO" id="GO:0005886">
    <property type="term" value="C:plasma membrane"/>
    <property type="evidence" value="ECO:0007669"/>
    <property type="project" value="UniProtKB-SubCell"/>
</dbReference>
<dbReference type="Proteomes" id="UP000003882">
    <property type="component" value="Unassembled WGS sequence"/>
</dbReference>
<evidence type="ECO:0000256" key="1">
    <source>
        <dbReference type="ARBA" id="ARBA00004651"/>
    </source>
</evidence>
<evidence type="ECO:0000313" key="8">
    <source>
        <dbReference type="Proteomes" id="UP000003882"/>
    </source>
</evidence>
<evidence type="ECO:0000256" key="2">
    <source>
        <dbReference type="ARBA" id="ARBA00022692"/>
    </source>
</evidence>
<feature type="transmembrane region" description="Helical" evidence="5">
    <location>
        <begin position="76"/>
        <end position="95"/>
    </location>
</feature>
<comment type="caution">
    <text evidence="7">The sequence shown here is derived from an EMBL/GenBank/DDBJ whole genome shotgun (WGS) entry which is preliminary data.</text>
</comment>
<evidence type="ECO:0000256" key="3">
    <source>
        <dbReference type="ARBA" id="ARBA00022989"/>
    </source>
</evidence>
<evidence type="ECO:0000256" key="5">
    <source>
        <dbReference type="SAM" id="Phobius"/>
    </source>
</evidence>
<dbReference type="EMBL" id="ABXY01000016">
    <property type="protein sequence ID" value="EEB21315.1"/>
    <property type="molecule type" value="Genomic_DNA"/>
</dbReference>
<dbReference type="PROSITE" id="PS50850">
    <property type="entry name" value="MFS"/>
    <property type="match status" value="1"/>
</dbReference>
<keyword evidence="2 5" id="KW-0812">Transmembrane</keyword>
<dbReference type="InterPro" id="IPR036259">
    <property type="entry name" value="MFS_trans_sf"/>
</dbReference>
<dbReference type="InterPro" id="IPR020846">
    <property type="entry name" value="MFS_dom"/>
</dbReference>
<feature type="transmembrane region" description="Helical" evidence="5">
    <location>
        <begin position="354"/>
        <end position="376"/>
    </location>
</feature>
<dbReference type="PANTHER" id="PTHR23542">
    <property type="match status" value="1"/>
</dbReference>
<feature type="transmembrane region" description="Helical" evidence="5">
    <location>
        <begin position="318"/>
        <end position="342"/>
    </location>
</feature>
<dbReference type="Gene3D" id="1.20.1250.20">
    <property type="entry name" value="MFS general substrate transporter like domains"/>
    <property type="match status" value="1"/>
</dbReference>
<feature type="transmembrane region" description="Helical" evidence="5">
    <location>
        <begin position="265"/>
        <end position="286"/>
    </location>
</feature>
<organism evidence="7 8">
    <name type="scientific">Bifidobacterium catenulatum DSM 16992 = JCM 1194 = LMG 11043</name>
    <dbReference type="NCBI Taxonomy" id="566552"/>
    <lineage>
        <taxon>Bacteria</taxon>
        <taxon>Bacillati</taxon>
        <taxon>Actinomycetota</taxon>
        <taxon>Actinomycetes</taxon>
        <taxon>Bifidobacteriales</taxon>
        <taxon>Bifidobacteriaceae</taxon>
        <taxon>Bifidobacterium</taxon>
    </lineage>
</organism>
<evidence type="ECO:0000313" key="7">
    <source>
        <dbReference type="EMBL" id="EEB21315.1"/>
    </source>
</evidence>
<feature type="domain" description="Major facilitator superfamily (MFS) profile" evidence="6">
    <location>
        <begin position="230"/>
        <end position="415"/>
    </location>
</feature>
<feature type="transmembrane region" description="Helical" evidence="5">
    <location>
        <begin position="388"/>
        <end position="407"/>
    </location>
</feature>
<sequence length="415" mass="44579">MGLGIILALNHLYDNWTIAGVMSAAYVLATAAVTPLYARLFDRFGQRKVGSMVLVVQIITMLGFAFAALVRVPIPLLFMLAVVMGLTQFSFGALVRTRWTYVLDRTGNGELLNTAYAMESAIDEIVFIFGPILAAFLAASVHPVSQLFVPTIACALGGTIFFTLKDTQPPVVHEVKVVSASLDDADVRLTIDGDASNTGDSGSALRNRLTIAQLKTSGNRKKRSIFTYAGVIPLLLVFIIFNMSFTAFDTSMTAVMKSLHLDSVLGVQLAMLAVGSCMGALVFGTLELKGSRWRYMIMFLAAITAGFFVIHLCQGNLIVIGIVEILTGLAVSPVFASGNLVMKETVPEESLTEGLSWVSTAGTVGASFGSMITGIILDHATPDVSLMLPWIFVLASIPFALIGWVITRRNVLQHS</sequence>
<dbReference type="SUPFAM" id="SSF103473">
    <property type="entry name" value="MFS general substrate transporter"/>
    <property type="match status" value="1"/>
</dbReference>
<gene>
    <name evidence="7" type="ORF">BIFCAT_01144</name>
</gene>
<feature type="transmembrane region" description="Helical" evidence="5">
    <location>
        <begin position="293"/>
        <end position="312"/>
    </location>
</feature>
<reference evidence="7 8" key="1">
    <citation type="submission" date="2008-10" db="EMBL/GenBank/DDBJ databases">
        <title>Draft genome sequence of Bifidobacterium catenulatum (DSM 16992).</title>
        <authorList>
            <person name="Sudarsanam P."/>
            <person name="Ley R."/>
            <person name="Guruge J."/>
            <person name="Turnbaugh P.J."/>
            <person name="Mahowald M."/>
            <person name="Liep D."/>
            <person name="Gordon J."/>
        </authorList>
    </citation>
    <scope>NUCLEOTIDE SEQUENCE [LARGE SCALE GENOMIC DNA]</scope>
    <source>
        <strain evidence="7 8">DSM 16992</strain>
    </source>
</reference>
<dbReference type="Pfam" id="PF07690">
    <property type="entry name" value="MFS_1"/>
    <property type="match status" value="1"/>
</dbReference>
<dbReference type="PANTHER" id="PTHR23542:SF1">
    <property type="entry name" value="MAJOR FACILITATOR SUPERFAMILY (MFS) PROFILE DOMAIN-CONTAINING PROTEIN"/>
    <property type="match status" value="1"/>
</dbReference>
<evidence type="ECO:0000256" key="4">
    <source>
        <dbReference type="ARBA" id="ARBA00023136"/>
    </source>
</evidence>
<proteinExistence type="predicted"/>
<keyword evidence="3 5" id="KW-1133">Transmembrane helix</keyword>
<feature type="transmembrane region" description="Helical" evidence="5">
    <location>
        <begin position="225"/>
        <end position="245"/>
    </location>
</feature>
<feature type="transmembrane region" description="Helical" evidence="5">
    <location>
        <begin position="121"/>
        <end position="141"/>
    </location>
</feature>
<dbReference type="eggNOG" id="COG2271">
    <property type="taxonomic scope" value="Bacteria"/>
</dbReference>
<dbReference type="GO" id="GO:0022857">
    <property type="term" value="F:transmembrane transporter activity"/>
    <property type="evidence" value="ECO:0007669"/>
    <property type="project" value="InterPro"/>
</dbReference>
<keyword evidence="4 5" id="KW-0472">Membrane</keyword>
<feature type="transmembrane region" description="Helical" evidence="5">
    <location>
        <begin position="16"/>
        <end position="37"/>
    </location>
</feature>
<feature type="transmembrane region" description="Helical" evidence="5">
    <location>
        <begin position="147"/>
        <end position="164"/>
    </location>
</feature>
<reference evidence="7 8" key="2">
    <citation type="submission" date="2008-10" db="EMBL/GenBank/DDBJ databases">
        <authorList>
            <person name="Fulton L."/>
            <person name="Clifton S."/>
            <person name="Fulton B."/>
            <person name="Xu J."/>
            <person name="Minx P."/>
            <person name="Pepin K.H."/>
            <person name="Johnson M."/>
            <person name="Bhonagiri V."/>
            <person name="Nash W.E."/>
            <person name="Mardis E.R."/>
            <person name="Wilson R.K."/>
        </authorList>
    </citation>
    <scope>NUCLEOTIDE SEQUENCE [LARGE SCALE GENOMIC DNA]</scope>
    <source>
        <strain evidence="7 8">DSM 16992</strain>
    </source>
</reference>
<protein>
    <submittedName>
        <fullName evidence="7">Transporter, major facilitator family protein</fullName>
    </submittedName>
</protein>
<name>B6XVB4_9BIFI</name>
<evidence type="ECO:0000259" key="6">
    <source>
        <dbReference type="PROSITE" id="PS50850"/>
    </source>
</evidence>
<feature type="transmembrane region" description="Helical" evidence="5">
    <location>
        <begin position="49"/>
        <end position="70"/>
    </location>
</feature>
<accession>B6XVB4</accession>